<accession>A0AAV1JMD7</accession>
<dbReference type="CDD" id="cd22326">
    <property type="entry name" value="FAN1-like"/>
    <property type="match status" value="1"/>
</dbReference>
<evidence type="ECO:0000313" key="12">
    <source>
        <dbReference type="Proteomes" id="UP001497472"/>
    </source>
</evidence>
<dbReference type="InterPro" id="IPR033315">
    <property type="entry name" value="Fan1-like"/>
</dbReference>
<dbReference type="GO" id="GO:0017108">
    <property type="term" value="F:5'-flap endonuclease activity"/>
    <property type="evidence" value="ECO:0007669"/>
    <property type="project" value="TreeGrafter"/>
</dbReference>
<dbReference type="GO" id="GO:0046872">
    <property type="term" value="F:metal ion binding"/>
    <property type="evidence" value="ECO:0007669"/>
    <property type="project" value="UniProtKB-KW"/>
</dbReference>
<dbReference type="PANTHER" id="PTHR15749">
    <property type="entry name" value="FANCONI-ASSOCIATED NUCLEASE 1"/>
    <property type="match status" value="1"/>
</dbReference>
<keyword evidence="6 8" id="KW-0460">Magnesium</keyword>
<dbReference type="InterPro" id="IPR014883">
    <property type="entry name" value="VRR_NUC"/>
</dbReference>
<proteinExistence type="inferred from homology"/>
<comment type="similarity">
    <text evidence="2 8">Belongs to the FAN1 family.</text>
</comment>
<evidence type="ECO:0000256" key="8">
    <source>
        <dbReference type="RuleBase" id="RU365033"/>
    </source>
</evidence>
<dbReference type="SMART" id="SM00990">
    <property type="entry name" value="VRR_NUC"/>
    <property type="match status" value="1"/>
</dbReference>
<dbReference type="EMBL" id="CAVLEF010000088">
    <property type="protein sequence ID" value="CAK1550676.1"/>
    <property type="molecule type" value="Genomic_DNA"/>
</dbReference>
<evidence type="ECO:0000259" key="10">
    <source>
        <dbReference type="SMART" id="SM00990"/>
    </source>
</evidence>
<comment type="catalytic activity">
    <reaction evidence="1 8">
        <text>Hydrolytically removes 5'-nucleotides successively from the 3'-hydroxy termini of 3'-hydroxy-terminated oligonucleotides.</text>
        <dbReference type="EC" id="3.1.4.1"/>
    </reaction>
</comment>
<feature type="domain" description="VRR-NUC" evidence="10">
    <location>
        <begin position="696"/>
        <end position="798"/>
    </location>
</feature>
<feature type="region of interest" description="Disordered" evidence="9">
    <location>
        <begin position="80"/>
        <end position="120"/>
    </location>
</feature>
<name>A0AAV1JMD7_9NEOP</name>
<keyword evidence="8" id="KW-0227">DNA damage</keyword>
<evidence type="ECO:0000256" key="2">
    <source>
        <dbReference type="ARBA" id="ARBA00005533"/>
    </source>
</evidence>
<evidence type="ECO:0000256" key="5">
    <source>
        <dbReference type="ARBA" id="ARBA00022801"/>
    </source>
</evidence>
<dbReference type="Gene3D" id="3.40.1350.10">
    <property type="match status" value="1"/>
</dbReference>
<protein>
    <recommendedName>
        <fullName evidence="8">Fanconi-associated nuclease</fullName>
        <ecNumber evidence="8">3.1.4.1</ecNumber>
    </recommendedName>
</protein>
<comment type="subcellular location">
    <subcellularLocation>
        <location evidence="8">Nucleus</location>
    </subcellularLocation>
</comment>
<dbReference type="PANTHER" id="PTHR15749:SF4">
    <property type="entry name" value="FANCONI-ASSOCIATED NUCLEASE 1"/>
    <property type="match status" value="1"/>
</dbReference>
<keyword evidence="8" id="KW-0234">DNA repair</keyword>
<dbReference type="InterPro" id="IPR049126">
    <property type="entry name" value="FAN1-like_TPR"/>
</dbReference>
<comment type="function">
    <text evidence="8">Nuclease required for the repair of DNA interstrand cross-links (ICL). Acts as a 5'-3' exonuclease that anchors at a cut end of DNA and cleaves DNA successively at every third nucleotide, allowing to excise an ICL from one strand through flanking incisions.</text>
</comment>
<keyword evidence="7 8" id="KW-0464">Manganese</keyword>
<sequence length="811" mass="94873">MPRQLKMDNFYKSKVSKTLIFERDENIQVSVKCEMETPKKRLTPALKEPSPFKTPKINDQDVISLISDEEDSLDVKNEMNDSDTTITYSPVQQSPTTSSASKSPVKKYYSPNKKRSLTIRTPKRVRKNLNKIICDNSVNHPPNRDFVEACQGLDDKTIFLLRIIHQYLNNTRLKPLLEQSSQNLLQKCMNLVKPGLIVICRLYWRKDGWYKLEKIAKVIQENKQSVDDFALKEMLNSLIQNGLITASHSKNNLKFDDYYDMLNVNDVKAICKEFKLKFTSKDTARQSLLNFCNQKSIGNYFGMRQADNLDRVLNSLRSKCGECFKLKKITRKTLDELHVLMYLGIDRSILADKKLELTLIYDKAKRETYPVDEKLVIDNASVVFKDRHEFERYITASMVYDEFYNTDNSLERRRIVENVYTLYQDISKSDMTSYKSLPVWLRRFTPAHIYVKILESGIPELKKPPEKEKCCQLALDVFSMLITQDAFRQHKKVEWYDEIALIYETLLGDTNKAAETLIEGFKLDLKDSEMDCLRVRARKLVKRVTNRPTEKLCSVLSTFVHSGPMERTIKAIHVHKQPKESLGRGKIKFEVRLPQSLMVMDVEEFCKYHYIEQGKYTHGEHWESTMIRTLFALLFWDVIYTELRSVRGIFLTRFQKYPLDMFTESFYANRRYLIDDRLTHIEQTGVDDLVASMKSTWDSRPECEISDIQRSKISWENVEVVTKCLGSYALAAICRRLALDYRYSHSGFPDLTLWNPHTKQIIFVEVKTDKDKPSIKQLQWMKYLEMNNIDTEFCYIGTNTMANGSRNKTEV</sequence>
<evidence type="ECO:0000256" key="6">
    <source>
        <dbReference type="ARBA" id="ARBA00022842"/>
    </source>
</evidence>
<dbReference type="GO" id="GO:0005634">
    <property type="term" value="C:nucleus"/>
    <property type="evidence" value="ECO:0007669"/>
    <property type="project" value="UniProtKB-SubCell"/>
</dbReference>
<dbReference type="EC" id="3.1.4.1" evidence="8"/>
<dbReference type="GO" id="GO:0070336">
    <property type="term" value="F:flap-structured DNA binding"/>
    <property type="evidence" value="ECO:0007669"/>
    <property type="project" value="TreeGrafter"/>
</dbReference>
<dbReference type="GO" id="GO:0036297">
    <property type="term" value="P:interstrand cross-link repair"/>
    <property type="evidence" value="ECO:0007669"/>
    <property type="project" value="InterPro"/>
</dbReference>
<feature type="compositionally biased region" description="Polar residues" evidence="9">
    <location>
        <begin position="82"/>
        <end position="102"/>
    </location>
</feature>
<dbReference type="InterPro" id="IPR011856">
    <property type="entry name" value="tRNA_endonuc-like_dom_sf"/>
</dbReference>
<dbReference type="AlphaFoldDB" id="A0AAV1JMD7"/>
<keyword evidence="12" id="KW-1185">Reference proteome</keyword>
<evidence type="ECO:0000256" key="7">
    <source>
        <dbReference type="ARBA" id="ARBA00023211"/>
    </source>
</evidence>
<dbReference type="GO" id="GO:0008409">
    <property type="term" value="F:5'-3' exonuclease activity"/>
    <property type="evidence" value="ECO:0007669"/>
    <property type="project" value="TreeGrafter"/>
</dbReference>
<evidence type="ECO:0000256" key="4">
    <source>
        <dbReference type="ARBA" id="ARBA00022723"/>
    </source>
</evidence>
<evidence type="ECO:0000256" key="3">
    <source>
        <dbReference type="ARBA" id="ARBA00022722"/>
    </source>
</evidence>
<organism evidence="11 12">
    <name type="scientific">Leptosia nina</name>
    <dbReference type="NCBI Taxonomy" id="320188"/>
    <lineage>
        <taxon>Eukaryota</taxon>
        <taxon>Metazoa</taxon>
        <taxon>Ecdysozoa</taxon>
        <taxon>Arthropoda</taxon>
        <taxon>Hexapoda</taxon>
        <taxon>Insecta</taxon>
        <taxon>Pterygota</taxon>
        <taxon>Neoptera</taxon>
        <taxon>Endopterygota</taxon>
        <taxon>Lepidoptera</taxon>
        <taxon>Glossata</taxon>
        <taxon>Ditrysia</taxon>
        <taxon>Papilionoidea</taxon>
        <taxon>Pieridae</taxon>
        <taxon>Pierinae</taxon>
        <taxon>Leptosia</taxon>
    </lineage>
</organism>
<dbReference type="Pfam" id="PF08774">
    <property type="entry name" value="VRR_NUC"/>
    <property type="match status" value="1"/>
</dbReference>
<evidence type="ECO:0000313" key="11">
    <source>
        <dbReference type="EMBL" id="CAK1550676.1"/>
    </source>
</evidence>
<keyword evidence="4 8" id="KW-0479">Metal-binding</keyword>
<keyword evidence="3 8" id="KW-0540">Nuclease</keyword>
<evidence type="ECO:0000256" key="9">
    <source>
        <dbReference type="SAM" id="MobiDB-lite"/>
    </source>
</evidence>
<dbReference type="GO" id="GO:0004528">
    <property type="term" value="F:phosphodiesterase I activity"/>
    <property type="evidence" value="ECO:0007669"/>
    <property type="project" value="UniProtKB-EC"/>
</dbReference>
<dbReference type="Pfam" id="PF21170">
    <property type="entry name" value="FAN1_TPR"/>
    <property type="match status" value="1"/>
</dbReference>
<evidence type="ECO:0000256" key="1">
    <source>
        <dbReference type="ARBA" id="ARBA00000983"/>
    </source>
</evidence>
<keyword evidence="5 8" id="KW-0378">Hydrolase</keyword>
<reference evidence="11 12" key="1">
    <citation type="submission" date="2023-11" db="EMBL/GenBank/DDBJ databases">
        <authorList>
            <person name="Okamura Y."/>
        </authorList>
    </citation>
    <scope>NUCLEOTIDE SEQUENCE [LARGE SCALE GENOMIC DNA]</scope>
</reference>
<keyword evidence="8" id="KW-0539">Nucleus</keyword>
<dbReference type="Proteomes" id="UP001497472">
    <property type="component" value="Unassembled WGS sequence"/>
</dbReference>
<comment type="cofactor">
    <cofactor evidence="8">
        <name>Mg(2+)</name>
        <dbReference type="ChEBI" id="CHEBI:18420"/>
    </cofactor>
    <cofactor evidence="8">
        <name>Mn(2+)</name>
        <dbReference type="ChEBI" id="CHEBI:29035"/>
    </cofactor>
</comment>
<gene>
    <name evidence="11" type="ORF">LNINA_LOCUS9889</name>
</gene>
<comment type="caution">
    <text evidence="11">The sequence shown here is derived from an EMBL/GenBank/DDBJ whole genome shotgun (WGS) entry which is preliminary data.</text>
</comment>
<dbReference type="InterPro" id="IPR049132">
    <property type="entry name" value="FAN1-like_euk"/>
</dbReference>